<dbReference type="AlphaFoldDB" id="A0A6J5JHQ0"/>
<evidence type="ECO:0000256" key="1">
    <source>
        <dbReference type="SAM" id="MobiDB-lite"/>
    </source>
</evidence>
<feature type="region of interest" description="Disordered" evidence="1">
    <location>
        <begin position="1"/>
        <end position="31"/>
    </location>
</feature>
<feature type="compositionally biased region" description="Basic and acidic residues" evidence="1">
    <location>
        <begin position="1"/>
        <end position="10"/>
    </location>
</feature>
<dbReference type="EMBL" id="CABWIK020000032">
    <property type="protein sequence ID" value="CAB3971239.1"/>
    <property type="molecule type" value="Genomic_DNA"/>
</dbReference>
<protein>
    <submittedName>
        <fullName evidence="2">Uncharacterized protein</fullName>
    </submittedName>
</protein>
<proteinExistence type="predicted"/>
<gene>
    <name evidence="2" type="ORF">BCO9919_04693</name>
</gene>
<organism evidence="2 3">
    <name type="scientific">Burkholderia cenocepacia</name>
    <dbReference type="NCBI Taxonomy" id="95486"/>
    <lineage>
        <taxon>Bacteria</taxon>
        <taxon>Pseudomonadati</taxon>
        <taxon>Pseudomonadota</taxon>
        <taxon>Betaproteobacteria</taxon>
        <taxon>Burkholderiales</taxon>
        <taxon>Burkholderiaceae</taxon>
        <taxon>Burkholderia</taxon>
        <taxon>Burkholderia cepacia complex</taxon>
    </lineage>
</organism>
<name>A0A6J5JHQ0_9BURK</name>
<accession>A0A6J5JHQ0</accession>
<reference evidence="2 3" key="1">
    <citation type="submission" date="2020-04" db="EMBL/GenBank/DDBJ databases">
        <authorList>
            <person name="Depoorter E."/>
        </authorList>
    </citation>
    <scope>NUCLEOTIDE SEQUENCE [LARGE SCALE GENOMIC DNA]</scope>
    <source>
        <strain evidence="2 3">BCC0132</strain>
    </source>
</reference>
<evidence type="ECO:0000313" key="3">
    <source>
        <dbReference type="Proteomes" id="UP000494322"/>
    </source>
</evidence>
<sequence length="31" mass="3569">MPFRPTHSEYEPALTFDNSHSSHVRTAREPA</sequence>
<evidence type="ECO:0000313" key="2">
    <source>
        <dbReference type="EMBL" id="CAB3971239.1"/>
    </source>
</evidence>
<dbReference type="Proteomes" id="UP000494322">
    <property type="component" value="Unassembled WGS sequence"/>
</dbReference>